<dbReference type="InterPro" id="IPR009057">
    <property type="entry name" value="Homeodomain-like_sf"/>
</dbReference>
<dbReference type="InterPro" id="IPR036271">
    <property type="entry name" value="Tet_transcr_reg_TetR-rel_C_sf"/>
</dbReference>
<dbReference type="PRINTS" id="PR00455">
    <property type="entry name" value="HTHTETR"/>
</dbReference>
<evidence type="ECO:0000313" key="6">
    <source>
        <dbReference type="Proteomes" id="UP000243524"/>
    </source>
</evidence>
<dbReference type="PANTHER" id="PTHR43479:SF11">
    <property type="entry name" value="ACREF_ENVCD OPERON REPRESSOR-RELATED"/>
    <property type="match status" value="1"/>
</dbReference>
<feature type="DNA-binding region" description="H-T-H motif" evidence="3">
    <location>
        <begin position="45"/>
        <end position="64"/>
    </location>
</feature>
<dbReference type="Pfam" id="PF00440">
    <property type="entry name" value="TetR_N"/>
    <property type="match status" value="1"/>
</dbReference>
<proteinExistence type="predicted"/>
<evidence type="ECO:0000256" key="1">
    <source>
        <dbReference type="ARBA" id="ARBA00022491"/>
    </source>
</evidence>
<evidence type="ECO:0000313" key="5">
    <source>
        <dbReference type="EMBL" id="PKR77639.1"/>
    </source>
</evidence>
<dbReference type="GO" id="GO:0003677">
    <property type="term" value="F:DNA binding"/>
    <property type="evidence" value="ECO:0007669"/>
    <property type="project" value="UniProtKB-UniRule"/>
</dbReference>
<dbReference type="OrthoDB" id="9780939at2"/>
<organism evidence="5 6">
    <name type="scientific">Halalkalibacillus sediminis</name>
    <dbReference type="NCBI Taxonomy" id="2018042"/>
    <lineage>
        <taxon>Bacteria</taxon>
        <taxon>Bacillati</taxon>
        <taxon>Bacillota</taxon>
        <taxon>Bacilli</taxon>
        <taxon>Bacillales</taxon>
        <taxon>Bacillaceae</taxon>
        <taxon>Halalkalibacillus</taxon>
    </lineage>
</organism>
<keyword evidence="6" id="KW-1185">Reference proteome</keyword>
<comment type="caution">
    <text evidence="5">The sequence shown here is derived from an EMBL/GenBank/DDBJ whole genome shotgun (WGS) entry which is preliminary data.</text>
</comment>
<evidence type="ECO:0000256" key="3">
    <source>
        <dbReference type="PROSITE-ProRule" id="PRU00335"/>
    </source>
</evidence>
<dbReference type="Gene3D" id="1.10.10.60">
    <property type="entry name" value="Homeodomain-like"/>
    <property type="match status" value="1"/>
</dbReference>
<dbReference type="Proteomes" id="UP000243524">
    <property type="component" value="Unassembled WGS sequence"/>
</dbReference>
<feature type="domain" description="HTH tetR-type" evidence="4">
    <location>
        <begin position="22"/>
        <end position="82"/>
    </location>
</feature>
<sequence length="219" mass="26373">MNHNLQEKGEKKIPKPFKNLDQEKQQRILDAALKEFAEQGYEQASTNRMVKDAGIGKGMLFYYFKNKKELFHYLVDYSLDITIHHYLEQIDTEEKDFIERLKQTSAIKMKTFLENPNVFNFMGTILLSKPDELPKNYHEKFEELQRIGFEKIYGDIDKSLFREDIDVDKAFQLIQWSMDGYQNEKKTQLQGQKMSEIDFEYYIEEFNEYLDLMKRTFYK</sequence>
<keyword evidence="1" id="KW-0678">Repressor</keyword>
<dbReference type="InterPro" id="IPR023772">
    <property type="entry name" value="DNA-bd_HTH_TetR-type_CS"/>
</dbReference>
<dbReference type="Gene3D" id="1.10.357.10">
    <property type="entry name" value="Tetracycline Repressor, domain 2"/>
    <property type="match status" value="1"/>
</dbReference>
<accession>A0A2I0QTK2</accession>
<dbReference type="SUPFAM" id="SSF48498">
    <property type="entry name" value="Tetracyclin repressor-like, C-terminal domain"/>
    <property type="match status" value="1"/>
</dbReference>
<evidence type="ECO:0000256" key="2">
    <source>
        <dbReference type="ARBA" id="ARBA00023125"/>
    </source>
</evidence>
<dbReference type="InterPro" id="IPR001647">
    <property type="entry name" value="HTH_TetR"/>
</dbReference>
<protein>
    <submittedName>
        <fullName evidence="5">TetR/AcrR family transcriptional regulator</fullName>
    </submittedName>
</protein>
<gene>
    <name evidence="5" type="ORF">CEY16_06805</name>
</gene>
<reference evidence="5 6" key="1">
    <citation type="submission" date="2017-06" db="EMBL/GenBank/DDBJ databases">
        <title>the draft geome sequence of Illustriluteabacillus marina B3227.</title>
        <authorList>
            <person name="He R.-H."/>
            <person name="Du Z.-J."/>
        </authorList>
    </citation>
    <scope>NUCLEOTIDE SEQUENCE [LARGE SCALE GENOMIC DNA]</scope>
    <source>
        <strain evidence="5 6">B3227</strain>
    </source>
</reference>
<dbReference type="EMBL" id="PJNH01000002">
    <property type="protein sequence ID" value="PKR77639.1"/>
    <property type="molecule type" value="Genomic_DNA"/>
</dbReference>
<dbReference type="SUPFAM" id="SSF46689">
    <property type="entry name" value="Homeodomain-like"/>
    <property type="match status" value="1"/>
</dbReference>
<keyword evidence="2 3" id="KW-0238">DNA-binding</keyword>
<dbReference type="RefSeq" id="WP_101331247.1">
    <property type="nucleotide sequence ID" value="NZ_PJNH01000002.1"/>
</dbReference>
<evidence type="ECO:0000259" key="4">
    <source>
        <dbReference type="PROSITE" id="PS50977"/>
    </source>
</evidence>
<dbReference type="InterPro" id="IPR050624">
    <property type="entry name" value="HTH-type_Tx_Regulator"/>
</dbReference>
<dbReference type="PROSITE" id="PS50977">
    <property type="entry name" value="HTH_TETR_2"/>
    <property type="match status" value="1"/>
</dbReference>
<dbReference type="PANTHER" id="PTHR43479">
    <property type="entry name" value="ACREF/ENVCD OPERON REPRESSOR-RELATED"/>
    <property type="match status" value="1"/>
</dbReference>
<name>A0A2I0QTK2_9BACI</name>
<dbReference type="PROSITE" id="PS01081">
    <property type="entry name" value="HTH_TETR_1"/>
    <property type="match status" value="1"/>
</dbReference>
<dbReference type="AlphaFoldDB" id="A0A2I0QTK2"/>